<protein>
    <submittedName>
        <fullName evidence="4">CDP-alcohol phosphatidyltransferase</fullName>
    </submittedName>
</protein>
<evidence type="ECO:0000256" key="2">
    <source>
        <dbReference type="RuleBase" id="RU003750"/>
    </source>
</evidence>
<feature type="transmembrane region" description="Helical" evidence="3">
    <location>
        <begin position="72"/>
        <end position="91"/>
    </location>
</feature>
<dbReference type="GO" id="GO:0016020">
    <property type="term" value="C:membrane"/>
    <property type="evidence" value="ECO:0007669"/>
    <property type="project" value="InterPro"/>
</dbReference>
<feature type="transmembrane region" description="Helical" evidence="3">
    <location>
        <begin position="35"/>
        <end position="66"/>
    </location>
</feature>
<comment type="caution">
    <text evidence="4">The sequence shown here is derived from an EMBL/GenBank/DDBJ whole genome shotgun (WGS) entry which is preliminary data.</text>
</comment>
<sequence length="234" mass="24055">MSTVTDSLRALGAAQKSSKGVSLYSRYINRPFGRVLAALAHSAGLTPNAVTAVSAIVTAGGIAVLALVPPTWWSGILVAALLVVGFALDSADGQVARLRGGGSAAGEWLDHVVDAGKMVALHAAVLIGFARFTDLDAAALLVPLGYQFVAVVMFAGGTLALVLKHKAPAGAPAAAPSTVRAVGLLPADYGVLAFSFVFWGIPALYFVLYTILFIVNALIGAALLVKAFRELSRQ</sequence>
<evidence type="ECO:0000313" key="4">
    <source>
        <dbReference type="EMBL" id="PVZ95893.1"/>
    </source>
</evidence>
<keyword evidence="3" id="KW-0472">Membrane</keyword>
<keyword evidence="3" id="KW-1133">Transmembrane helix</keyword>
<name>A0A2V1HTJ6_9MICO</name>
<dbReference type="Pfam" id="PF01066">
    <property type="entry name" value="CDP-OH_P_transf"/>
    <property type="match status" value="1"/>
</dbReference>
<dbReference type="InterPro" id="IPR000462">
    <property type="entry name" value="CDP-OH_P_trans"/>
</dbReference>
<evidence type="ECO:0000256" key="3">
    <source>
        <dbReference type="SAM" id="Phobius"/>
    </source>
</evidence>
<organism evidence="4 5">
    <name type="scientific">Amnibacterium flavum</name>
    <dbReference type="NCBI Taxonomy" id="2173173"/>
    <lineage>
        <taxon>Bacteria</taxon>
        <taxon>Bacillati</taxon>
        <taxon>Actinomycetota</taxon>
        <taxon>Actinomycetes</taxon>
        <taxon>Micrococcales</taxon>
        <taxon>Microbacteriaceae</taxon>
        <taxon>Amnibacterium</taxon>
    </lineage>
</organism>
<dbReference type="PROSITE" id="PS00379">
    <property type="entry name" value="CDP_ALCOHOL_P_TRANSF"/>
    <property type="match status" value="1"/>
</dbReference>
<dbReference type="InterPro" id="IPR043130">
    <property type="entry name" value="CDP-OH_PTrfase_TM_dom"/>
</dbReference>
<dbReference type="Proteomes" id="UP000244893">
    <property type="component" value="Unassembled WGS sequence"/>
</dbReference>
<dbReference type="GO" id="GO:0016780">
    <property type="term" value="F:phosphotransferase activity, for other substituted phosphate groups"/>
    <property type="evidence" value="ECO:0007669"/>
    <property type="project" value="InterPro"/>
</dbReference>
<comment type="similarity">
    <text evidence="2">Belongs to the CDP-alcohol phosphatidyltransferase class-I family.</text>
</comment>
<reference evidence="4 5" key="1">
    <citation type="submission" date="2018-05" db="EMBL/GenBank/DDBJ databases">
        <title>Amnibacterium sp. M8JJ-5, whole genome shotgun sequence.</title>
        <authorList>
            <person name="Tuo L."/>
        </authorList>
    </citation>
    <scope>NUCLEOTIDE SEQUENCE [LARGE SCALE GENOMIC DNA]</scope>
    <source>
        <strain evidence="4 5">M8JJ-5</strain>
    </source>
</reference>
<keyword evidence="3" id="KW-0812">Transmembrane</keyword>
<proteinExistence type="inferred from homology"/>
<dbReference type="RefSeq" id="WP_116755627.1">
    <property type="nucleotide sequence ID" value="NZ_JBHUEX010000001.1"/>
</dbReference>
<keyword evidence="1 2" id="KW-0808">Transferase</keyword>
<feature type="transmembrane region" description="Helical" evidence="3">
    <location>
        <begin position="207"/>
        <end position="228"/>
    </location>
</feature>
<evidence type="ECO:0000256" key="1">
    <source>
        <dbReference type="ARBA" id="ARBA00022679"/>
    </source>
</evidence>
<evidence type="ECO:0000313" key="5">
    <source>
        <dbReference type="Proteomes" id="UP000244893"/>
    </source>
</evidence>
<gene>
    <name evidence="4" type="ORF">DDQ50_05355</name>
</gene>
<keyword evidence="5" id="KW-1185">Reference proteome</keyword>
<feature type="transmembrane region" description="Helical" evidence="3">
    <location>
        <begin position="144"/>
        <end position="163"/>
    </location>
</feature>
<dbReference type="GO" id="GO:0008654">
    <property type="term" value="P:phospholipid biosynthetic process"/>
    <property type="evidence" value="ECO:0007669"/>
    <property type="project" value="InterPro"/>
</dbReference>
<dbReference type="EMBL" id="QEOP01000001">
    <property type="protein sequence ID" value="PVZ95893.1"/>
    <property type="molecule type" value="Genomic_DNA"/>
</dbReference>
<dbReference type="OrthoDB" id="7390033at2"/>
<dbReference type="AlphaFoldDB" id="A0A2V1HTJ6"/>
<dbReference type="InterPro" id="IPR048254">
    <property type="entry name" value="CDP_ALCOHOL_P_TRANSF_CS"/>
</dbReference>
<accession>A0A2V1HTJ6</accession>
<dbReference type="Gene3D" id="1.20.120.1760">
    <property type="match status" value="1"/>
</dbReference>